<dbReference type="Proteomes" id="UP000499080">
    <property type="component" value="Unassembled WGS sequence"/>
</dbReference>
<feature type="region of interest" description="Disordered" evidence="1">
    <location>
        <begin position="62"/>
        <end position="100"/>
    </location>
</feature>
<dbReference type="EMBL" id="BGPR01000237">
    <property type="protein sequence ID" value="GBM07011.1"/>
    <property type="molecule type" value="Genomic_DNA"/>
</dbReference>
<name>A0A4Y2CRB8_ARAVE</name>
<protein>
    <submittedName>
        <fullName evidence="2">Uncharacterized protein</fullName>
    </submittedName>
</protein>
<reference evidence="2 3" key="1">
    <citation type="journal article" date="2019" name="Sci. Rep.">
        <title>Orb-weaving spider Araneus ventricosus genome elucidates the spidroin gene catalogue.</title>
        <authorList>
            <person name="Kono N."/>
            <person name="Nakamura H."/>
            <person name="Ohtoshi R."/>
            <person name="Moran D.A.P."/>
            <person name="Shinohara A."/>
            <person name="Yoshida Y."/>
            <person name="Fujiwara M."/>
            <person name="Mori M."/>
            <person name="Tomita M."/>
            <person name="Arakawa K."/>
        </authorList>
    </citation>
    <scope>NUCLEOTIDE SEQUENCE [LARGE SCALE GENOMIC DNA]</scope>
</reference>
<sequence>MVMTYLCRAMCGGGGLVAESLLRDRTTAGPSPDSAVHTGPAYAKCEVKGQTLLFGCSVEAQRRSVSSRDVPAYDMATPEHGSKLRGPSQNSPCVASKQDVNVIKLN</sequence>
<accession>A0A4Y2CRB8</accession>
<organism evidence="2 3">
    <name type="scientific">Araneus ventricosus</name>
    <name type="common">Orbweaver spider</name>
    <name type="synonym">Epeira ventricosa</name>
    <dbReference type="NCBI Taxonomy" id="182803"/>
    <lineage>
        <taxon>Eukaryota</taxon>
        <taxon>Metazoa</taxon>
        <taxon>Ecdysozoa</taxon>
        <taxon>Arthropoda</taxon>
        <taxon>Chelicerata</taxon>
        <taxon>Arachnida</taxon>
        <taxon>Araneae</taxon>
        <taxon>Araneomorphae</taxon>
        <taxon>Entelegynae</taxon>
        <taxon>Araneoidea</taxon>
        <taxon>Araneidae</taxon>
        <taxon>Araneus</taxon>
    </lineage>
</organism>
<evidence type="ECO:0000256" key="1">
    <source>
        <dbReference type="SAM" id="MobiDB-lite"/>
    </source>
</evidence>
<evidence type="ECO:0000313" key="3">
    <source>
        <dbReference type="Proteomes" id="UP000499080"/>
    </source>
</evidence>
<evidence type="ECO:0000313" key="2">
    <source>
        <dbReference type="EMBL" id="GBM07011.1"/>
    </source>
</evidence>
<keyword evidence="3" id="KW-1185">Reference proteome</keyword>
<dbReference type="AlphaFoldDB" id="A0A4Y2CRB8"/>
<gene>
    <name evidence="2" type="ORF">AVEN_63458_1</name>
</gene>
<comment type="caution">
    <text evidence="2">The sequence shown here is derived from an EMBL/GenBank/DDBJ whole genome shotgun (WGS) entry which is preliminary data.</text>
</comment>
<proteinExistence type="predicted"/>